<dbReference type="RefSeq" id="WP_371719055.1">
    <property type="nucleotide sequence ID" value="NZ_JBGOOF010000016.1"/>
</dbReference>
<keyword evidence="9" id="KW-1185">Reference proteome</keyword>
<dbReference type="Proteomes" id="UP001569151">
    <property type="component" value="Unassembled WGS sequence"/>
</dbReference>
<dbReference type="InterPro" id="IPR050377">
    <property type="entry name" value="Radical_SAM_PqqE_MftC-like"/>
</dbReference>
<protein>
    <submittedName>
        <fullName evidence="8">Radical SAM protein</fullName>
    </submittedName>
</protein>
<keyword evidence="6" id="KW-0411">Iron-sulfur</keyword>
<keyword evidence="4" id="KW-0479">Metal-binding</keyword>
<sequence>MDKRFIVRKEFFGATIYDRNLHCYKLVDNDAYKQITSNIENLCSSTDILQIKESMHVIDNAVCEGRLSAPLRVYIDTTYVCNLNCSFCYNKTDKRSEKEVAVSVWENFFDQMANAGVMKLSIAGGEPFADENIFQVIKAARKRGLSVSLTSNGTLVNKRILKQLAESGLKRITISVDSADESELETMRPGLKYSRFRDNIGKITQLGIDVAIKCTFNYNTAYSRLEDIVRFGTSIEGVRSVKFNYERLTSVQEHIPTEHEVQAYFKVWSYLDALKEKYSRIIKVIFNQRNPAISSERKLNHLLGIGCPAGRDLLYVNPYGDVKGCALLSSDMKAGSIVTHSLAELWGYSDNLISLRTQNIHSDCIQCEYLQFCGSGCTQRKFLNGGLGRKDYYCYKDFLAIRDRQQESVGLESYDLAHY</sequence>
<dbReference type="InterPro" id="IPR013785">
    <property type="entry name" value="Aldolase_TIM"/>
</dbReference>
<dbReference type="Pfam" id="PF04055">
    <property type="entry name" value="Radical_SAM"/>
    <property type="match status" value="1"/>
</dbReference>
<dbReference type="InterPro" id="IPR023885">
    <property type="entry name" value="4Fe4S-binding_SPASM_dom"/>
</dbReference>
<organism evidence="8 9">
    <name type="scientific">Vibrio bivalvicida</name>
    <dbReference type="NCBI Taxonomy" id="1276888"/>
    <lineage>
        <taxon>Bacteria</taxon>
        <taxon>Pseudomonadati</taxon>
        <taxon>Pseudomonadota</taxon>
        <taxon>Gammaproteobacteria</taxon>
        <taxon>Vibrionales</taxon>
        <taxon>Vibrionaceae</taxon>
        <taxon>Vibrio</taxon>
        <taxon>Vibrio oreintalis group</taxon>
    </lineage>
</organism>
<evidence type="ECO:0000256" key="4">
    <source>
        <dbReference type="ARBA" id="ARBA00022723"/>
    </source>
</evidence>
<dbReference type="SMART" id="SM00729">
    <property type="entry name" value="Elp3"/>
    <property type="match status" value="1"/>
</dbReference>
<dbReference type="InterPro" id="IPR058240">
    <property type="entry name" value="rSAM_sf"/>
</dbReference>
<dbReference type="InterPro" id="IPR017200">
    <property type="entry name" value="PqqE-like"/>
</dbReference>
<dbReference type="SFLD" id="SFLDG01386">
    <property type="entry name" value="main_SPASM_domain-containing"/>
    <property type="match status" value="1"/>
</dbReference>
<dbReference type="SFLD" id="SFLDG01067">
    <property type="entry name" value="SPASM/twitch_domain_containing"/>
    <property type="match status" value="1"/>
</dbReference>
<dbReference type="PROSITE" id="PS51918">
    <property type="entry name" value="RADICAL_SAM"/>
    <property type="match status" value="1"/>
</dbReference>
<evidence type="ECO:0000256" key="1">
    <source>
        <dbReference type="ARBA" id="ARBA00001966"/>
    </source>
</evidence>
<keyword evidence="3" id="KW-0949">S-adenosyl-L-methionine</keyword>
<name>A0ABV4MIL4_9VIBR</name>
<dbReference type="InterPro" id="IPR006638">
    <property type="entry name" value="Elp3/MiaA/NifB-like_rSAM"/>
</dbReference>
<evidence type="ECO:0000256" key="5">
    <source>
        <dbReference type="ARBA" id="ARBA00023004"/>
    </source>
</evidence>
<comment type="caution">
    <text evidence="8">The sequence shown here is derived from an EMBL/GenBank/DDBJ whole genome shotgun (WGS) entry which is preliminary data.</text>
</comment>
<dbReference type="SUPFAM" id="SSF102114">
    <property type="entry name" value="Radical SAM enzymes"/>
    <property type="match status" value="1"/>
</dbReference>
<keyword evidence="2" id="KW-0004">4Fe-4S</keyword>
<dbReference type="InterPro" id="IPR007197">
    <property type="entry name" value="rSAM"/>
</dbReference>
<dbReference type="PANTHER" id="PTHR11228:SF7">
    <property type="entry name" value="PQQA PEPTIDE CYCLASE"/>
    <property type="match status" value="1"/>
</dbReference>
<proteinExistence type="predicted"/>
<dbReference type="CDD" id="cd01335">
    <property type="entry name" value="Radical_SAM"/>
    <property type="match status" value="1"/>
</dbReference>
<feature type="domain" description="Radical SAM core" evidence="7">
    <location>
        <begin position="67"/>
        <end position="280"/>
    </location>
</feature>
<reference evidence="8 9" key="1">
    <citation type="submission" date="2024-06" db="EMBL/GenBank/DDBJ databases">
        <authorList>
            <person name="Steensen K."/>
            <person name="Seneca J."/>
            <person name="Bartlau N."/>
            <person name="Yu A.X."/>
            <person name="Polz M.F."/>
        </authorList>
    </citation>
    <scope>NUCLEOTIDE SEQUENCE [LARGE SCALE GENOMIC DNA]</scope>
    <source>
        <strain evidence="8 9">1F146</strain>
    </source>
</reference>
<keyword evidence="5" id="KW-0408">Iron</keyword>
<evidence type="ECO:0000256" key="3">
    <source>
        <dbReference type="ARBA" id="ARBA00022691"/>
    </source>
</evidence>
<dbReference type="PIRSF" id="PIRSF037420">
    <property type="entry name" value="PQQ_syn_pqqE"/>
    <property type="match status" value="1"/>
</dbReference>
<evidence type="ECO:0000259" key="7">
    <source>
        <dbReference type="PROSITE" id="PS51918"/>
    </source>
</evidence>
<evidence type="ECO:0000313" key="9">
    <source>
        <dbReference type="Proteomes" id="UP001569151"/>
    </source>
</evidence>
<comment type="cofactor">
    <cofactor evidence="1">
        <name>[4Fe-4S] cluster</name>
        <dbReference type="ChEBI" id="CHEBI:49883"/>
    </cofactor>
</comment>
<evidence type="ECO:0000256" key="2">
    <source>
        <dbReference type="ARBA" id="ARBA00022485"/>
    </source>
</evidence>
<accession>A0ABV4MIL4</accession>
<evidence type="ECO:0000256" key="6">
    <source>
        <dbReference type="ARBA" id="ARBA00023014"/>
    </source>
</evidence>
<dbReference type="NCBIfam" id="TIGR04085">
    <property type="entry name" value="rSAM_more_4Fe4S"/>
    <property type="match status" value="1"/>
</dbReference>
<dbReference type="SFLD" id="SFLDS00029">
    <property type="entry name" value="Radical_SAM"/>
    <property type="match status" value="1"/>
</dbReference>
<dbReference type="PANTHER" id="PTHR11228">
    <property type="entry name" value="RADICAL SAM DOMAIN PROTEIN"/>
    <property type="match status" value="1"/>
</dbReference>
<dbReference type="EMBL" id="JBGOOS010000014">
    <property type="protein sequence ID" value="MEZ8209388.1"/>
    <property type="molecule type" value="Genomic_DNA"/>
</dbReference>
<gene>
    <name evidence="8" type="ORF">ACED39_11415</name>
</gene>
<dbReference type="Gene3D" id="3.20.20.70">
    <property type="entry name" value="Aldolase class I"/>
    <property type="match status" value="1"/>
</dbReference>
<dbReference type="Pfam" id="PF13186">
    <property type="entry name" value="SPASM"/>
    <property type="match status" value="1"/>
</dbReference>
<evidence type="ECO:0000313" key="8">
    <source>
        <dbReference type="EMBL" id="MEZ8209388.1"/>
    </source>
</evidence>